<keyword evidence="6" id="KW-1185">Reference proteome</keyword>
<organism evidence="5 6">
    <name type="scientific">Croceitalea marina</name>
    <dbReference type="NCBI Taxonomy" id="1775166"/>
    <lineage>
        <taxon>Bacteria</taxon>
        <taxon>Pseudomonadati</taxon>
        <taxon>Bacteroidota</taxon>
        <taxon>Flavobacteriia</taxon>
        <taxon>Flavobacteriales</taxon>
        <taxon>Flavobacteriaceae</taxon>
        <taxon>Croceitalea</taxon>
    </lineage>
</organism>
<sequence length="314" mass="35559">MKKLTYLFITLFLLINVSCQKEVEREGYVDVEGGKIWYKIIGEGNGVPLLILHGGPGARSCSMIPGFSLLGDERPIIFYDQLGSGNSERPTDTTLWNTERFVDEIDHLRKNLNLKELHILGHSCGSTFLIEYMITKKPEGVKSVIFSSPMISTTDWIADAKLLLSQMPANIQDTINKFETLKNYSAPAYLAATDSFYARHLIRKSWPYKSLACENVGGFNEQVYNYMWGPTEFTATGTLIDFDRTADLVKIEEPILFVTGEYDEARPETMYKYQKMSQNASVEIIGNAAHMTMIDQPEKMAEAVRDFLRSIDNN</sequence>
<evidence type="ECO:0000256" key="1">
    <source>
        <dbReference type="ARBA" id="ARBA00010088"/>
    </source>
</evidence>
<feature type="domain" description="AB hydrolase-1" evidence="4">
    <location>
        <begin position="48"/>
        <end position="296"/>
    </location>
</feature>
<reference evidence="6" key="1">
    <citation type="journal article" date="2019" name="Int. J. Syst. Evol. Microbiol.">
        <title>The Global Catalogue of Microorganisms (GCM) 10K type strain sequencing project: providing services to taxonomists for standard genome sequencing and annotation.</title>
        <authorList>
            <consortium name="The Broad Institute Genomics Platform"/>
            <consortium name="The Broad Institute Genome Sequencing Center for Infectious Disease"/>
            <person name="Wu L."/>
            <person name="Ma J."/>
        </authorList>
    </citation>
    <scope>NUCLEOTIDE SEQUENCE [LARGE SCALE GENOMIC DNA]</scope>
    <source>
        <strain evidence="6">KCTC 52368</strain>
    </source>
</reference>
<dbReference type="Gene3D" id="3.40.50.1820">
    <property type="entry name" value="alpha/beta hydrolase"/>
    <property type="match status" value="1"/>
</dbReference>
<dbReference type="RefSeq" id="WP_377767669.1">
    <property type="nucleotide sequence ID" value="NZ_JBHULB010000061.1"/>
</dbReference>
<dbReference type="Proteomes" id="UP001597526">
    <property type="component" value="Unassembled WGS sequence"/>
</dbReference>
<dbReference type="InterPro" id="IPR029058">
    <property type="entry name" value="AB_hydrolase_fold"/>
</dbReference>
<dbReference type="PIRSF" id="PIRSF005539">
    <property type="entry name" value="Pept_S33_TRI_F1"/>
    <property type="match status" value="1"/>
</dbReference>
<gene>
    <name evidence="5" type="ORF">ACFSQJ_14375</name>
</gene>
<dbReference type="InterPro" id="IPR005945">
    <property type="entry name" value="Pro_imino_pep"/>
</dbReference>
<evidence type="ECO:0000256" key="2">
    <source>
        <dbReference type="ARBA" id="ARBA00022801"/>
    </source>
</evidence>
<name>A0ABW5N276_9FLAO</name>
<protein>
    <submittedName>
        <fullName evidence="5">Proline iminopeptidase-family hydrolase</fullName>
    </submittedName>
</protein>
<dbReference type="PANTHER" id="PTHR43798:SF33">
    <property type="entry name" value="HYDROLASE, PUTATIVE (AFU_ORTHOLOGUE AFUA_2G14860)-RELATED"/>
    <property type="match status" value="1"/>
</dbReference>
<comment type="similarity">
    <text evidence="1 3">Belongs to the peptidase S33 family.</text>
</comment>
<dbReference type="InterPro" id="IPR000073">
    <property type="entry name" value="AB_hydrolase_1"/>
</dbReference>
<proteinExistence type="inferred from homology"/>
<keyword evidence="2 3" id="KW-0378">Hydrolase</keyword>
<dbReference type="PRINTS" id="PR00793">
    <property type="entry name" value="PROAMNOPTASE"/>
</dbReference>
<evidence type="ECO:0000256" key="3">
    <source>
        <dbReference type="PIRNR" id="PIRNR005539"/>
    </source>
</evidence>
<evidence type="ECO:0000313" key="5">
    <source>
        <dbReference type="EMBL" id="MFD2588129.1"/>
    </source>
</evidence>
<dbReference type="InterPro" id="IPR050266">
    <property type="entry name" value="AB_hydrolase_sf"/>
</dbReference>
<dbReference type="NCBIfam" id="TIGR01250">
    <property type="entry name" value="pro_imino_pep_2"/>
    <property type="match status" value="1"/>
</dbReference>
<accession>A0ABW5N276</accession>
<dbReference type="SUPFAM" id="SSF53474">
    <property type="entry name" value="alpha/beta-Hydrolases"/>
    <property type="match status" value="1"/>
</dbReference>
<dbReference type="PANTHER" id="PTHR43798">
    <property type="entry name" value="MONOACYLGLYCEROL LIPASE"/>
    <property type="match status" value="1"/>
</dbReference>
<dbReference type="GO" id="GO:0016787">
    <property type="term" value="F:hydrolase activity"/>
    <property type="evidence" value="ECO:0007669"/>
    <property type="project" value="UniProtKB-KW"/>
</dbReference>
<dbReference type="InterPro" id="IPR002410">
    <property type="entry name" value="Peptidase_S33"/>
</dbReference>
<evidence type="ECO:0000313" key="6">
    <source>
        <dbReference type="Proteomes" id="UP001597526"/>
    </source>
</evidence>
<comment type="caution">
    <text evidence="5">The sequence shown here is derived from an EMBL/GenBank/DDBJ whole genome shotgun (WGS) entry which is preliminary data.</text>
</comment>
<evidence type="ECO:0000259" key="4">
    <source>
        <dbReference type="Pfam" id="PF00561"/>
    </source>
</evidence>
<dbReference type="Pfam" id="PF00561">
    <property type="entry name" value="Abhydrolase_1"/>
    <property type="match status" value="1"/>
</dbReference>
<dbReference type="EMBL" id="JBHULB010000061">
    <property type="protein sequence ID" value="MFD2588129.1"/>
    <property type="molecule type" value="Genomic_DNA"/>
</dbReference>